<dbReference type="CDD" id="cd06234">
    <property type="entry name" value="M14_PaCCP-like"/>
    <property type="match status" value="1"/>
</dbReference>
<comment type="cofactor">
    <cofactor evidence="1">
        <name>Zn(2+)</name>
        <dbReference type="ChEBI" id="CHEBI:29105"/>
    </cofactor>
</comment>
<dbReference type="InterPro" id="IPR040626">
    <property type="entry name" value="Pepdidase_M14_N"/>
</dbReference>
<accession>A0A6U8LLG8</accession>
<evidence type="ECO:0000259" key="4">
    <source>
        <dbReference type="PROSITE" id="PS52035"/>
    </source>
</evidence>
<dbReference type="EMBL" id="HBIR01045409">
    <property type="protein sequence ID" value="CAE0579234.1"/>
    <property type="molecule type" value="Transcribed_RNA"/>
</dbReference>
<reference evidence="5" key="1">
    <citation type="submission" date="2021-01" db="EMBL/GenBank/DDBJ databases">
        <authorList>
            <person name="Corre E."/>
            <person name="Pelletier E."/>
            <person name="Niang G."/>
            <person name="Scheremetjew M."/>
            <person name="Finn R."/>
            <person name="Kale V."/>
            <person name="Holt S."/>
            <person name="Cochrane G."/>
            <person name="Meng A."/>
            <person name="Brown T."/>
            <person name="Cohen L."/>
        </authorList>
    </citation>
    <scope>NUCLEOTIDE SEQUENCE</scope>
    <source>
        <strain evidence="5">379</strain>
    </source>
</reference>
<dbReference type="SUPFAM" id="SSF53187">
    <property type="entry name" value="Zn-dependent exopeptidases"/>
    <property type="match status" value="1"/>
</dbReference>
<proteinExistence type="inferred from homology"/>
<dbReference type="Gene3D" id="3.40.630.10">
    <property type="entry name" value="Zn peptidases"/>
    <property type="match status" value="1"/>
</dbReference>
<dbReference type="InterPro" id="IPR050821">
    <property type="entry name" value="Cytosolic_carboxypeptidase"/>
</dbReference>
<gene>
    <name evidence="5" type="ORF">EHUX00137_LOCUS35467</name>
</gene>
<dbReference type="Pfam" id="PF18027">
    <property type="entry name" value="Pepdidase_M14_N"/>
    <property type="match status" value="1"/>
</dbReference>
<dbReference type="PANTHER" id="PTHR12756">
    <property type="entry name" value="CYTOSOLIC CARBOXYPEPTIDASE"/>
    <property type="match status" value="1"/>
</dbReference>
<dbReference type="InterPro" id="IPR000834">
    <property type="entry name" value="Peptidase_M14"/>
</dbReference>
<dbReference type="PANTHER" id="PTHR12756:SF11">
    <property type="entry name" value="CYTOSOLIC CARBOXYPEPTIDASE 1"/>
    <property type="match status" value="1"/>
</dbReference>
<sequence>MGSSAAPAIAVSISSAFDAGNIDVTSADASSVRLKVRPDPPTELEKKCHSQWFYFRASAGQPGVVSYEISNAGATSYPEGWKALKVCASADRKVWTRVDTTNYAADAGALRWTYDHGGANPCSVYFAYFDPYDYERHLDLIARCAAAPGSRVRSLGQTLDGRELDCVEVGDGPKHVWVIHRQHPGESQASWFAEGLLRRLLGLDSSAPDGLSVSLRRKFTFHVVPNMNPDGAVRGHLRTNACGANLNREWATTGEYEAPTPRRSPEVFHALRAMDASGVDAFVDVHGDEALPVAFIAGAEGCEVWGPRLKALQGAFVAAYARANPDMQAELGYDPDPPLKANLAICSNQVAVRFDCLAVTLEMPFKGSNPSNLAALSSGGTFQGPRAAALGASLLDALSHVGPSLRGVAEPAFGEADAYVAPVEDAAVVAAFVEAQEAALEKERQAAADAADAASAGGCSLG</sequence>
<dbReference type="Gene3D" id="2.60.40.3120">
    <property type="match status" value="1"/>
</dbReference>
<evidence type="ECO:0000256" key="1">
    <source>
        <dbReference type="ARBA" id="ARBA00001947"/>
    </source>
</evidence>
<dbReference type="GO" id="GO:0006508">
    <property type="term" value="P:proteolysis"/>
    <property type="evidence" value="ECO:0007669"/>
    <property type="project" value="InterPro"/>
</dbReference>
<evidence type="ECO:0000256" key="2">
    <source>
        <dbReference type="ARBA" id="ARBA00005988"/>
    </source>
</evidence>
<comment type="caution">
    <text evidence="3">Lacks conserved residue(s) required for the propagation of feature annotation.</text>
</comment>
<dbReference type="PROSITE" id="PS52035">
    <property type="entry name" value="PEPTIDASE_M14"/>
    <property type="match status" value="1"/>
</dbReference>
<dbReference type="AlphaFoldDB" id="A0A6U8LLG8"/>
<evidence type="ECO:0000256" key="3">
    <source>
        <dbReference type="PROSITE-ProRule" id="PRU01379"/>
    </source>
</evidence>
<dbReference type="GO" id="GO:0004181">
    <property type="term" value="F:metallocarboxypeptidase activity"/>
    <property type="evidence" value="ECO:0007669"/>
    <property type="project" value="InterPro"/>
</dbReference>
<evidence type="ECO:0000313" key="5">
    <source>
        <dbReference type="EMBL" id="CAE0579234.1"/>
    </source>
</evidence>
<comment type="similarity">
    <text evidence="2 3">Belongs to the peptidase M14 family.</text>
</comment>
<organism evidence="5">
    <name type="scientific">Emiliania huxleyi</name>
    <name type="common">Coccolithophore</name>
    <name type="synonym">Pontosphaera huxleyi</name>
    <dbReference type="NCBI Taxonomy" id="2903"/>
    <lineage>
        <taxon>Eukaryota</taxon>
        <taxon>Haptista</taxon>
        <taxon>Haptophyta</taxon>
        <taxon>Prymnesiophyceae</taxon>
        <taxon>Isochrysidales</taxon>
        <taxon>Noelaerhabdaceae</taxon>
        <taxon>Emiliania</taxon>
    </lineage>
</organism>
<dbReference type="Pfam" id="PF00246">
    <property type="entry name" value="Peptidase_M14"/>
    <property type="match status" value="1"/>
</dbReference>
<dbReference type="GO" id="GO:0008270">
    <property type="term" value="F:zinc ion binding"/>
    <property type="evidence" value="ECO:0007669"/>
    <property type="project" value="InterPro"/>
</dbReference>
<protein>
    <recommendedName>
        <fullName evidence="4">Peptidase M14 domain-containing protein</fullName>
    </recommendedName>
</protein>
<name>A0A6U8LLG8_EMIHU</name>
<feature type="domain" description="Peptidase M14" evidence="4">
    <location>
        <begin position="130"/>
        <end position="462"/>
    </location>
</feature>